<evidence type="ECO:0000313" key="1">
    <source>
        <dbReference type="EMBL" id="MBB3152425.1"/>
    </source>
</evidence>
<name>A0A7W5GA62_9BACL</name>
<accession>A0A7W5GA62</accession>
<evidence type="ECO:0000313" key="2">
    <source>
        <dbReference type="Proteomes" id="UP000518605"/>
    </source>
</evidence>
<dbReference type="RefSeq" id="WP_183562369.1">
    <property type="nucleotide sequence ID" value="NZ_CBCSLB010000005.1"/>
</dbReference>
<reference evidence="1 2" key="1">
    <citation type="submission" date="2020-08" db="EMBL/GenBank/DDBJ databases">
        <title>Genomic Encyclopedia of Type Strains, Phase III (KMG-III): the genomes of soil and plant-associated and newly described type strains.</title>
        <authorList>
            <person name="Whitman W."/>
        </authorList>
    </citation>
    <scope>NUCLEOTIDE SEQUENCE [LARGE SCALE GENOMIC DNA]</scope>
    <source>
        <strain evidence="1 2">CECT 8234</strain>
    </source>
</reference>
<comment type="caution">
    <text evidence="1">The sequence shown here is derived from an EMBL/GenBank/DDBJ whole genome shotgun (WGS) entry which is preliminary data.</text>
</comment>
<gene>
    <name evidence="1" type="ORF">FHS16_002475</name>
</gene>
<dbReference type="Proteomes" id="UP000518605">
    <property type="component" value="Unassembled WGS sequence"/>
</dbReference>
<organism evidence="1 2">
    <name type="scientific">Paenibacillus endophyticus</name>
    <dbReference type="NCBI Taxonomy" id="1294268"/>
    <lineage>
        <taxon>Bacteria</taxon>
        <taxon>Bacillati</taxon>
        <taxon>Bacillota</taxon>
        <taxon>Bacilli</taxon>
        <taxon>Bacillales</taxon>
        <taxon>Paenibacillaceae</taxon>
        <taxon>Paenibacillus</taxon>
    </lineage>
</organism>
<keyword evidence="2" id="KW-1185">Reference proteome</keyword>
<sequence>MAKSIINAVKFFEEVLHEKVQTFCDQSVSKARDAENMPSRISDWGAEADFDCNNNPDGPRQALTQSTTPLTVCCAQKR</sequence>
<dbReference type="AlphaFoldDB" id="A0A7W5GA62"/>
<dbReference type="EMBL" id="JACHXW010000006">
    <property type="protein sequence ID" value="MBB3152425.1"/>
    <property type="molecule type" value="Genomic_DNA"/>
</dbReference>
<protein>
    <submittedName>
        <fullName evidence="1">Uncharacterized protein</fullName>
    </submittedName>
</protein>
<proteinExistence type="predicted"/>